<dbReference type="PANTHER" id="PTHR16514:SF3">
    <property type="entry name" value="LOW-DENSITY LIPOPROTEIN RECEPTOR CLASS A DOMAIN-CONTAINING PROTEIN 4-LIKE ISOFORM X1"/>
    <property type="match status" value="1"/>
</dbReference>
<reference evidence="10" key="1">
    <citation type="submission" date="2021-07" db="EMBL/GenBank/DDBJ databases">
        <authorList>
            <person name="Catto M.A."/>
            <person name="Jacobson A."/>
            <person name="Kennedy G."/>
            <person name="Labadie P."/>
            <person name="Hunt B.G."/>
            <person name="Srinivasan R."/>
        </authorList>
    </citation>
    <scope>NUCLEOTIDE SEQUENCE</scope>
    <source>
        <strain evidence="10">PL_HMW_Pooled</strain>
        <tissue evidence="10">Head</tissue>
    </source>
</reference>
<dbReference type="GO" id="GO:0070412">
    <property type="term" value="F:R-SMAD binding"/>
    <property type="evidence" value="ECO:0007669"/>
    <property type="project" value="InterPro"/>
</dbReference>
<evidence type="ECO:0000256" key="9">
    <source>
        <dbReference type="SAM" id="MobiDB-lite"/>
    </source>
</evidence>
<gene>
    <name evidence="10" type="ORF">KUF71_001379</name>
</gene>
<dbReference type="GO" id="GO:0000139">
    <property type="term" value="C:Golgi membrane"/>
    <property type="evidence" value="ECO:0007669"/>
    <property type="project" value="TreeGrafter"/>
</dbReference>
<keyword evidence="7" id="KW-1133">Transmembrane helix</keyword>
<evidence type="ECO:0000256" key="3">
    <source>
        <dbReference type="ARBA" id="ARBA00009908"/>
    </source>
</evidence>
<dbReference type="Proteomes" id="UP001219518">
    <property type="component" value="Unassembled WGS sequence"/>
</dbReference>
<dbReference type="GO" id="GO:0031901">
    <property type="term" value="C:early endosome membrane"/>
    <property type="evidence" value="ECO:0007669"/>
    <property type="project" value="UniProtKB-SubCell"/>
</dbReference>
<sequence length="591" mass="61308">MIRIRAGPAVCEPLMAAAAGGSGPARPLASGGSGSWGRASRRHAAALAYGALPCPAVPAVFYLIESGRASGEDVKESLIIMREKKKSRRKVVPVPTRKALHNLDAELSRITRRRDAMCRASGPGPIGSVRSVRAGAVAAAADCCCPVPDVQCVAGLAGMRRVRVKKLVHFVKNLRRGASASTKSLPGAGAAEEQDKPWWKGLHPVSGLGALEVCSPAGSPCVRVAELPGARPAMEFMNFDLRRLHFSEPVSLCACMLALHTGMERLRLEAGVGSGRPERQSSQAHAQAQAHARRAVDCAVDRAVRLAAVATDLQLDLPPSIALPDGEEYPPGASARLHIRDPEQESEIYQKCIRPPPNRTVYDGESPPPYRPSSAGSGNQPRYPLGHSHHHHPSPPQPHGHPHGYGHGQGPAGPPAPAPAPAAGHGLPAVIVPPPPPHRTAPTPAMFLAGSTGKHSTHPGPSGTAGPSPAPAPAPAPSSAAAGLARLLSPARERAERGVTVDIRTAAHGAQSAAELVNIVSSDPTACDPTVRDIPGPGAARSGSGSHLAAVPMVPCLTESTNRTEPQPQPRALCRGPSEGQGPGRPRHRPA</sequence>
<feature type="compositionally biased region" description="Low complexity" evidence="9">
    <location>
        <begin position="421"/>
        <end position="430"/>
    </location>
</feature>
<reference evidence="10" key="2">
    <citation type="journal article" date="2023" name="BMC Genomics">
        <title>Pest status, molecular evolution, and epigenetic factors derived from the genome assembly of Frankliniella fusca, a thysanopteran phytovirus vector.</title>
        <authorList>
            <person name="Catto M.A."/>
            <person name="Labadie P.E."/>
            <person name="Jacobson A.L."/>
            <person name="Kennedy G.G."/>
            <person name="Srinivasan R."/>
            <person name="Hunt B.G."/>
        </authorList>
    </citation>
    <scope>NUCLEOTIDE SEQUENCE</scope>
    <source>
        <strain evidence="10">PL_HMW_Pooled</strain>
    </source>
</reference>
<comment type="similarity">
    <text evidence="3">Belongs to the PMEPA1 family.</text>
</comment>
<keyword evidence="11" id="KW-1185">Reference proteome</keyword>
<feature type="compositionally biased region" description="Low complexity" evidence="9">
    <location>
        <begin position="536"/>
        <end position="546"/>
    </location>
</feature>
<proteinExistence type="inferred from homology"/>
<dbReference type="GO" id="GO:0009968">
    <property type="term" value="P:negative regulation of signal transduction"/>
    <property type="evidence" value="ECO:0007669"/>
    <property type="project" value="UniProtKB-KW"/>
</dbReference>
<dbReference type="EMBL" id="JAHWGI010001073">
    <property type="protein sequence ID" value="KAK3922200.1"/>
    <property type="molecule type" value="Genomic_DNA"/>
</dbReference>
<evidence type="ECO:0000313" key="11">
    <source>
        <dbReference type="Proteomes" id="UP001219518"/>
    </source>
</evidence>
<protein>
    <submittedName>
        <fullName evidence="10">Protein TMEPAI</fullName>
    </submittedName>
</protein>
<keyword evidence="8" id="KW-0472">Membrane</keyword>
<evidence type="ECO:0000256" key="2">
    <source>
        <dbReference type="ARBA" id="ARBA00004190"/>
    </source>
</evidence>
<accession>A0AAE1HKE1</accession>
<dbReference type="PANTHER" id="PTHR16514">
    <property type="entry name" value="LOW DENSITY LIPOPROTEIN RECEPTOR CLASS A DOMAIN-CONTAINING 4A"/>
    <property type="match status" value="1"/>
</dbReference>
<dbReference type="AlphaFoldDB" id="A0AAE1HKE1"/>
<evidence type="ECO:0000256" key="1">
    <source>
        <dbReference type="ARBA" id="ARBA00004146"/>
    </source>
</evidence>
<evidence type="ECO:0000256" key="8">
    <source>
        <dbReference type="ARBA" id="ARBA00023136"/>
    </source>
</evidence>
<keyword evidence="4" id="KW-0812">Transmembrane</keyword>
<evidence type="ECO:0000256" key="6">
    <source>
        <dbReference type="ARBA" id="ARBA00022753"/>
    </source>
</evidence>
<evidence type="ECO:0000256" key="7">
    <source>
        <dbReference type="ARBA" id="ARBA00022989"/>
    </source>
</evidence>
<comment type="caution">
    <text evidence="10">The sequence shown here is derived from an EMBL/GenBank/DDBJ whole genome shotgun (WGS) entry which is preliminary data.</text>
</comment>
<evidence type="ECO:0000256" key="5">
    <source>
        <dbReference type="ARBA" id="ARBA00022700"/>
    </source>
</evidence>
<keyword evidence="5" id="KW-0734">Signal transduction inhibitor</keyword>
<dbReference type="InterPro" id="IPR043445">
    <property type="entry name" value="TMEPAI/LRAD4"/>
</dbReference>
<feature type="region of interest" description="Disordered" evidence="9">
    <location>
        <begin position="536"/>
        <end position="591"/>
    </location>
</feature>
<name>A0AAE1HKE1_9NEOP</name>
<comment type="subcellular location">
    <subcellularLocation>
        <location evidence="1">Early endosome membrane</location>
    </subcellularLocation>
    <subcellularLocation>
        <location evidence="2">Endosome membrane</location>
        <topology evidence="2">Single-pass membrane protein</topology>
    </subcellularLocation>
</comment>
<evidence type="ECO:0000256" key="4">
    <source>
        <dbReference type="ARBA" id="ARBA00022692"/>
    </source>
</evidence>
<organism evidence="10 11">
    <name type="scientific">Frankliniella fusca</name>
    <dbReference type="NCBI Taxonomy" id="407009"/>
    <lineage>
        <taxon>Eukaryota</taxon>
        <taxon>Metazoa</taxon>
        <taxon>Ecdysozoa</taxon>
        <taxon>Arthropoda</taxon>
        <taxon>Hexapoda</taxon>
        <taxon>Insecta</taxon>
        <taxon>Pterygota</taxon>
        <taxon>Neoptera</taxon>
        <taxon>Paraneoptera</taxon>
        <taxon>Thysanoptera</taxon>
        <taxon>Terebrantia</taxon>
        <taxon>Thripoidea</taxon>
        <taxon>Thripidae</taxon>
        <taxon>Frankliniella</taxon>
    </lineage>
</organism>
<evidence type="ECO:0000313" key="10">
    <source>
        <dbReference type="EMBL" id="KAK3922200.1"/>
    </source>
</evidence>
<keyword evidence="6" id="KW-0967">Endosome</keyword>
<feature type="region of interest" description="Disordered" evidence="9">
    <location>
        <begin position="347"/>
        <end position="481"/>
    </location>
</feature>